<dbReference type="AlphaFoldDB" id="A0AAV9JVP7"/>
<gene>
    <name evidence="2" type="ORF">LTR36_005105</name>
</gene>
<evidence type="ECO:0000313" key="3">
    <source>
        <dbReference type="Proteomes" id="UP001324427"/>
    </source>
</evidence>
<proteinExistence type="predicted"/>
<keyword evidence="3" id="KW-1185">Reference proteome</keyword>
<name>A0AAV9JVP7_9PEZI</name>
<dbReference type="EMBL" id="JAVFHQ010000003">
    <property type="protein sequence ID" value="KAK4549804.1"/>
    <property type="molecule type" value="Genomic_DNA"/>
</dbReference>
<protein>
    <recommendedName>
        <fullName evidence="4">DNA/RNA-binding protein Alba-like domain-containing protein</fullName>
    </recommendedName>
</protein>
<evidence type="ECO:0000313" key="2">
    <source>
        <dbReference type="EMBL" id="KAK4549804.1"/>
    </source>
</evidence>
<feature type="region of interest" description="Disordered" evidence="1">
    <location>
        <begin position="94"/>
        <end position="133"/>
    </location>
</feature>
<comment type="caution">
    <text evidence="2">The sequence shown here is derived from an EMBL/GenBank/DDBJ whole genome shotgun (WGS) entry which is preliminary data.</text>
</comment>
<dbReference type="Proteomes" id="UP001324427">
    <property type="component" value="Unassembled WGS sequence"/>
</dbReference>
<organism evidence="2 3">
    <name type="scientific">Oleoguttula mirabilis</name>
    <dbReference type="NCBI Taxonomy" id="1507867"/>
    <lineage>
        <taxon>Eukaryota</taxon>
        <taxon>Fungi</taxon>
        <taxon>Dikarya</taxon>
        <taxon>Ascomycota</taxon>
        <taxon>Pezizomycotina</taxon>
        <taxon>Dothideomycetes</taxon>
        <taxon>Dothideomycetidae</taxon>
        <taxon>Mycosphaerellales</taxon>
        <taxon>Teratosphaeriaceae</taxon>
        <taxon>Oleoguttula</taxon>
    </lineage>
</organism>
<evidence type="ECO:0008006" key="4">
    <source>
        <dbReference type="Google" id="ProtNLM"/>
    </source>
</evidence>
<evidence type="ECO:0000256" key="1">
    <source>
        <dbReference type="SAM" id="MobiDB-lite"/>
    </source>
</evidence>
<sequence length="155" mass="16959">MAQETILAMYEVQKLNVLSSTQISSRTKAIISHLTGDRGTGEKPVIVSIKARAMVAGKLVSIIEIAKRELAAKGVNCFQYTALTSELVDIPRKAKRTTKDGQSILPEAREDDSEDGFETMGAPNGATKQRNMPVMTVHLSRTPVRELKARYGEQA</sequence>
<reference evidence="2 3" key="1">
    <citation type="submission" date="2021-11" db="EMBL/GenBank/DDBJ databases">
        <title>Black yeast isolated from Biological Soil Crust.</title>
        <authorList>
            <person name="Kurbessoian T."/>
        </authorList>
    </citation>
    <scope>NUCLEOTIDE SEQUENCE [LARGE SCALE GENOMIC DNA]</scope>
    <source>
        <strain evidence="2 3">CCFEE 5522</strain>
    </source>
</reference>
<accession>A0AAV9JVP7</accession>